<gene>
    <name evidence="3" type="ORF">SAMN04488101_11892</name>
</gene>
<dbReference type="SUPFAM" id="SSF55008">
    <property type="entry name" value="HMA, heavy metal-associated domain"/>
    <property type="match status" value="1"/>
</dbReference>
<dbReference type="Pfam" id="PF00403">
    <property type="entry name" value="HMA"/>
    <property type="match status" value="1"/>
</dbReference>
<dbReference type="InterPro" id="IPR036163">
    <property type="entry name" value="HMA_dom_sf"/>
</dbReference>
<dbReference type="AlphaFoldDB" id="A0A1W2F0V2"/>
<dbReference type="Gene3D" id="3.30.70.100">
    <property type="match status" value="1"/>
</dbReference>
<name>A0A1W2F0V2_9SPHI</name>
<sequence>MKSFRFLSVVALTFLGSAVFAQSKTEKIKVSGNCGMCKKKIETALKVPGVSSADWDKVTKILTVSYDSTKITNDQVQQKVADTGYDTEKFKATEEAYGKLHSCCKYDRTDKTTKAH</sequence>
<feature type="signal peptide" evidence="1">
    <location>
        <begin position="1"/>
        <end position="21"/>
    </location>
</feature>
<accession>A0A1W2F0V2</accession>
<evidence type="ECO:0000259" key="2">
    <source>
        <dbReference type="PROSITE" id="PS50846"/>
    </source>
</evidence>
<organism evidence="3 4">
    <name type="scientific">Pedobacter nyackensis</name>
    <dbReference type="NCBI Taxonomy" id="475255"/>
    <lineage>
        <taxon>Bacteria</taxon>
        <taxon>Pseudomonadati</taxon>
        <taxon>Bacteroidota</taxon>
        <taxon>Sphingobacteriia</taxon>
        <taxon>Sphingobacteriales</taxon>
        <taxon>Sphingobacteriaceae</taxon>
        <taxon>Pedobacter</taxon>
    </lineage>
</organism>
<keyword evidence="4" id="KW-1185">Reference proteome</keyword>
<evidence type="ECO:0000313" key="4">
    <source>
        <dbReference type="Proteomes" id="UP000192678"/>
    </source>
</evidence>
<dbReference type="PROSITE" id="PS50846">
    <property type="entry name" value="HMA_2"/>
    <property type="match status" value="1"/>
</dbReference>
<dbReference type="Proteomes" id="UP000192678">
    <property type="component" value="Unassembled WGS sequence"/>
</dbReference>
<protein>
    <submittedName>
        <fullName evidence="3">Copper chaperone CopZ</fullName>
    </submittedName>
</protein>
<dbReference type="RefSeq" id="WP_084291825.1">
    <property type="nucleotide sequence ID" value="NZ_FWYB01000018.1"/>
</dbReference>
<feature type="domain" description="HMA" evidence="2">
    <location>
        <begin position="23"/>
        <end position="88"/>
    </location>
</feature>
<dbReference type="EMBL" id="FWYB01000018">
    <property type="protein sequence ID" value="SMD15524.1"/>
    <property type="molecule type" value="Genomic_DNA"/>
</dbReference>
<reference evidence="3 4" key="1">
    <citation type="submission" date="2017-04" db="EMBL/GenBank/DDBJ databases">
        <authorList>
            <person name="Afonso C.L."/>
            <person name="Miller P.J."/>
            <person name="Scott M.A."/>
            <person name="Spackman E."/>
            <person name="Goraichik I."/>
            <person name="Dimitrov K.M."/>
            <person name="Suarez D.L."/>
            <person name="Swayne D.E."/>
        </authorList>
    </citation>
    <scope>NUCLEOTIDE SEQUENCE [LARGE SCALE GENOMIC DNA]</scope>
    <source>
        <strain evidence="3 4">DSM 19625</strain>
    </source>
</reference>
<dbReference type="OrthoDB" id="5513217at2"/>
<keyword evidence="1" id="KW-0732">Signal</keyword>
<evidence type="ECO:0000256" key="1">
    <source>
        <dbReference type="SAM" id="SignalP"/>
    </source>
</evidence>
<dbReference type="InterPro" id="IPR006121">
    <property type="entry name" value="HMA_dom"/>
</dbReference>
<feature type="chain" id="PRO_5012777444" evidence="1">
    <location>
        <begin position="22"/>
        <end position="116"/>
    </location>
</feature>
<evidence type="ECO:0000313" key="3">
    <source>
        <dbReference type="EMBL" id="SMD15524.1"/>
    </source>
</evidence>
<dbReference type="STRING" id="475255.SAMN04488101_11892"/>
<proteinExistence type="predicted"/>
<dbReference type="GO" id="GO:0046872">
    <property type="term" value="F:metal ion binding"/>
    <property type="evidence" value="ECO:0007669"/>
    <property type="project" value="InterPro"/>
</dbReference>